<protein>
    <submittedName>
        <fullName evidence="2">Uncharacterized protein</fullName>
    </submittedName>
</protein>
<keyword evidence="3" id="KW-1185">Reference proteome</keyword>
<evidence type="ECO:0000313" key="3">
    <source>
        <dbReference type="Proteomes" id="UP001159042"/>
    </source>
</evidence>
<sequence length="242" mass="28344">MDKIIDMVTPTAEDLAKNNISPQQWQEFTVLLKQRAQFYKEENARLETIFRKLKLLNDELKLLIGISDSVDKLNSLVQKALTKSLENKSVSLSHAEKLRKHQNYVSKLKICIKFYMNLNERLSKEVKATKWEMDQSKAKVGKIFNLSDQELQQMEEKAKKYENELLKFEKKYPWLKDPEINLPNISKEITVLQNLKEQKEKLVKELSVYQELKPDIKEAAQQLANLKVECKNLSSRSLDNKC</sequence>
<dbReference type="Proteomes" id="UP001159042">
    <property type="component" value="Unassembled WGS sequence"/>
</dbReference>
<evidence type="ECO:0000313" key="2">
    <source>
        <dbReference type="EMBL" id="KAJ8920246.1"/>
    </source>
</evidence>
<name>A0AAV8W2U7_9CUCU</name>
<evidence type="ECO:0000256" key="1">
    <source>
        <dbReference type="SAM" id="Coils"/>
    </source>
</evidence>
<dbReference type="EMBL" id="JANEYG010000015">
    <property type="protein sequence ID" value="KAJ8920246.1"/>
    <property type="molecule type" value="Genomic_DNA"/>
</dbReference>
<keyword evidence="1" id="KW-0175">Coiled coil</keyword>
<comment type="caution">
    <text evidence="2">The sequence shown here is derived from an EMBL/GenBank/DDBJ whole genome shotgun (WGS) entry which is preliminary data.</text>
</comment>
<dbReference type="AlphaFoldDB" id="A0AAV8W2U7"/>
<proteinExistence type="predicted"/>
<reference evidence="2 3" key="1">
    <citation type="journal article" date="2023" name="Insect Mol. Biol.">
        <title>Genome sequencing provides insights into the evolution of gene families encoding plant cell wall-degrading enzymes in longhorned beetles.</title>
        <authorList>
            <person name="Shin N.R."/>
            <person name="Okamura Y."/>
            <person name="Kirsch R."/>
            <person name="Pauchet Y."/>
        </authorList>
    </citation>
    <scope>NUCLEOTIDE SEQUENCE [LARGE SCALE GENOMIC DNA]</scope>
    <source>
        <strain evidence="2">EAD_L_NR</strain>
    </source>
</reference>
<accession>A0AAV8W2U7</accession>
<organism evidence="2 3">
    <name type="scientific">Exocentrus adspersus</name>
    <dbReference type="NCBI Taxonomy" id="1586481"/>
    <lineage>
        <taxon>Eukaryota</taxon>
        <taxon>Metazoa</taxon>
        <taxon>Ecdysozoa</taxon>
        <taxon>Arthropoda</taxon>
        <taxon>Hexapoda</taxon>
        <taxon>Insecta</taxon>
        <taxon>Pterygota</taxon>
        <taxon>Neoptera</taxon>
        <taxon>Endopterygota</taxon>
        <taxon>Coleoptera</taxon>
        <taxon>Polyphaga</taxon>
        <taxon>Cucujiformia</taxon>
        <taxon>Chrysomeloidea</taxon>
        <taxon>Cerambycidae</taxon>
        <taxon>Lamiinae</taxon>
        <taxon>Acanthocinini</taxon>
        <taxon>Exocentrus</taxon>
    </lineage>
</organism>
<feature type="coiled-coil region" evidence="1">
    <location>
        <begin position="119"/>
        <end position="236"/>
    </location>
</feature>
<gene>
    <name evidence="2" type="ORF">NQ315_011907</name>
</gene>